<dbReference type="EMBL" id="JANPWB010000015">
    <property type="protein sequence ID" value="KAJ1090722.1"/>
    <property type="molecule type" value="Genomic_DNA"/>
</dbReference>
<sequence length="102" mass="10853">MGVPVVPFPGMLFTLTIMSAKDVGVQVRPITTKDSGCVYCPSGGVLHVYVLNRSSGMDSSRAKTTWSPAGPYQTPGWYRVGGRNTNESQLSGCTTSKCSGIY</sequence>
<evidence type="ECO:0000313" key="2">
    <source>
        <dbReference type="Proteomes" id="UP001066276"/>
    </source>
</evidence>
<reference evidence="1" key="1">
    <citation type="journal article" date="2022" name="bioRxiv">
        <title>Sequencing and chromosome-scale assembly of the giantPleurodeles waltlgenome.</title>
        <authorList>
            <person name="Brown T."/>
            <person name="Elewa A."/>
            <person name="Iarovenko S."/>
            <person name="Subramanian E."/>
            <person name="Araus A.J."/>
            <person name="Petzold A."/>
            <person name="Susuki M."/>
            <person name="Suzuki K.-i.T."/>
            <person name="Hayashi T."/>
            <person name="Toyoda A."/>
            <person name="Oliveira C."/>
            <person name="Osipova E."/>
            <person name="Leigh N.D."/>
            <person name="Simon A."/>
            <person name="Yun M.H."/>
        </authorList>
    </citation>
    <scope>NUCLEOTIDE SEQUENCE</scope>
    <source>
        <strain evidence="1">20211129_DDA</strain>
        <tissue evidence="1">Liver</tissue>
    </source>
</reference>
<dbReference type="AlphaFoldDB" id="A0AAV7LK28"/>
<evidence type="ECO:0000313" key="1">
    <source>
        <dbReference type="EMBL" id="KAJ1090722.1"/>
    </source>
</evidence>
<evidence type="ECO:0008006" key="3">
    <source>
        <dbReference type="Google" id="ProtNLM"/>
    </source>
</evidence>
<organism evidence="1 2">
    <name type="scientific">Pleurodeles waltl</name>
    <name type="common">Iberian ribbed newt</name>
    <dbReference type="NCBI Taxonomy" id="8319"/>
    <lineage>
        <taxon>Eukaryota</taxon>
        <taxon>Metazoa</taxon>
        <taxon>Chordata</taxon>
        <taxon>Craniata</taxon>
        <taxon>Vertebrata</taxon>
        <taxon>Euteleostomi</taxon>
        <taxon>Amphibia</taxon>
        <taxon>Batrachia</taxon>
        <taxon>Caudata</taxon>
        <taxon>Salamandroidea</taxon>
        <taxon>Salamandridae</taxon>
        <taxon>Pleurodelinae</taxon>
        <taxon>Pleurodeles</taxon>
    </lineage>
</organism>
<comment type="caution">
    <text evidence="1">The sequence shown here is derived from an EMBL/GenBank/DDBJ whole genome shotgun (WGS) entry which is preliminary data.</text>
</comment>
<name>A0AAV7LK28_PLEWA</name>
<gene>
    <name evidence="1" type="ORF">NDU88_003851</name>
</gene>
<keyword evidence="2" id="KW-1185">Reference proteome</keyword>
<protein>
    <recommendedName>
        <fullName evidence="3">Secreted protein</fullName>
    </recommendedName>
</protein>
<accession>A0AAV7LK28</accession>
<dbReference type="Proteomes" id="UP001066276">
    <property type="component" value="Chromosome 11"/>
</dbReference>
<proteinExistence type="predicted"/>